<evidence type="ECO:0000313" key="7">
    <source>
        <dbReference type="EMBL" id="CAB4914298.1"/>
    </source>
</evidence>
<keyword evidence="1" id="KW-0808">Transferase</keyword>
<dbReference type="PANTHER" id="PTHR43289:SF6">
    <property type="entry name" value="SERINE_THREONINE-PROTEIN KINASE NEKL-3"/>
    <property type="match status" value="1"/>
</dbReference>
<evidence type="ECO:0000259" key="6">
    <source>
        <dbReference type="PROSITE" id="PS50011"/>
    </source>
</evidence>
<dbReference type="AlphaFoldDB" id="A0A6J7H5G5"/>
<feature type="transmembrane region" description="Helical" evidence="5">
    <location>
        <begin position="553"/>
        <end position="571"/>
    </location>
</feature>
<dbReference type="PROSITE" id="PS00108">
    <property type="entry name" value="PROTEIN_KINASE_ST"/>
    <property type="match status" value="1"/>
</dbReference>
<dbReference type="Gene3D" id="3.30.200.20">
    <property type="entry name" value="Phosphorylase Kinase, domain 1"/>
    <property type="match status" value="1"/>
</dbReference>
<feature type="transmembrane region" description="Helical" evidence="5">
    <location>
        <begin position="373"/>
        <end position="398"/>
    </location>
</feature>
<feature type="domain" description="Protein kinase" evidence="6">
    <location>
        <begin position="24"/>
        <end position="283"/>
    </location>
</feature>
<organism evidence="7">
    <name type="scientific">freshwater metagenome</name>
    <dbReference type="NCBI Taxonomy" id="449393"/>
    <lineage>
        <taxon>unclassified sequences</taxon>
        <taxon>metagenomes</taxon>
        <taxon>ecological metagenomes</taxon>
    </lineage>
</organism>
<dbReference type="CDD" id="cd14014">
    <property type="entry name" value="STKc_PknB_like"/>
    <property type="match status" value="1"/>
</dbReference>
<dbReference type="PROSITE" id="PS50011">
    <property type="entry name" value="PROTEIN_KINASE_DOM"/>
    <property type="match status" value="1"/>
</dbReference>
<feature type="transmembrane region" description="Helical" evidence="5">
    <location>
        <begin position="346"/>
        <end position="366"/>
    </location>
</feature>
<evidence type="ECO:0000256" key="4">
    <source>
        <dbReference type="ARBA" id="ARBA00022840"/>
    </source>
</evidence>
<dbReference type="Pfam" id="PF00069">
    <property type="entry name" value="Pkinase"/>
    <property type="match status" value="1"/>
</dbReference>
<name>A0A6J7H5G5_9ZZZZ</name>
<dbReference type="GO" id="GO:0005524">
    <property type="term" value="F:ATP binding"/>
    <property type="evidence" value="ECO:0007669"/>
    <property type="project" value="UniProtKB-KW"/>
</dbReference>
<accession>A0A6J7H5G5</accession>
<keyword evidence="3" id="KW-0418">Kinase</keyword>
<feature type="transmembrane region" description="Helical" evidence="5">
    <location>
        <begin position="524"/>
        <end position="547"/>
    </location>
</feature>
<evidence type="ECO:0000256" key="3">
    <source>
        <dbReference type="ARBA" id="ARBA00022777"/>
    </source>
</evidence>
<keyword evidence="2" id="KW-0547">Nucleotide-binding</keyword>
<evidence type="ECO:0000256" key="1">
    <source>
        <dbReference type="ARBA" id="ARBA00022679"/>
    </source>
</evidence>
<keyword evidence="4" id="KW-0067">ATP-binding</keyword>
<keyword evidence="5" id="KW-0812">Transmembrane</keyword>
<dbReference type="InterPro" id="IPR011009">
    <property type="entry name" value="Kinase-like_dom_sf"/>
</dbReference>
<proteinExistence type="predicted"/>
<evidence type="ECO:0000256" key="2">
    <source>
        <dbReference type="ARBA" id="ARBA00022741"/>
    </source>
</evidence>
<dbReference type="InterPro" id="IPR008271">
    <property type="entry name" value="Ser/Thr_kinase_AS"/>
</dbReference>
<feature type="transmembrane region" description="Helical" evidence="5">
    <location>
        <begin position="440"/>
        <end position="462"/>
    </location>
</feature>
<dbReference type="SUPFAM" id="SSF56112">
    <property type="entry name" value="Protein kinase-like (PK-like)"/>
    <property type="match status" value="1"/>
</dbReference>
<sequence length="575" mass="58371">MQTVDPTASITITRRSGDRVLGRYQLERRLGAGAFGTVYLARDAELGRLVALKQIPCHDEDTAARAEREAHAAARLSHPGIVALYEAGRDDGIVYLASEFVEGRTLGELCADGALSDRDVVRIGAALCDALEHAHARGVVHRDVKPANIIVPDEPSGEASIAKLTDFGVAHLAGDDGLTRTGDVVGTLAYMSPEQADGLAVDGRTDLYALALVLYEALTGINPVRAGGAAGTARRVGARLPPISRMRRDLPRVLTQALDAAVLPDPAQRGSIADLRDALDATLDHASTVAGTVAPSVLDGLGDAWDDDAAREEGQLARGIGALTAGTLVALAPMAASGVATPQTGVLAAAGVVAALAVAVAPRAAWLFTAAGLAAWLVVLGAPGLAVAVLAAALPSMLLLWRAGRLQPSAALAAALGAGGLGLAWPALAGQAATPWRRGALGALGLWWLLLAESVARTALLLGDGPQGPPPAVWTASASEAFTRVLEPCVNSGALVLAGVWAIAAVVLPLVVRGRALAADLLGATLWSAAVAALTAEALSVLTWHGGAPEPRGLILGALVGGLCAIGAAAVRRRG</sequence>
<dbReference type="PANTHER" id="PTHR43289">
    <property type="entry name" value="MITOGEN-ACTIVATED PROTEIN KINASE KINASE KINASE 20-RELATED"/>
    <property type="match status" value="1"/>
</dbReference>
<reference evidence="7" key="1">
    <citation type="submission" date="2020-05" db="EMBL/GenBank/DDBJ databases">
        <authorList>
            <person name="Chiriac C."/>
            <person name="Salcher M."/>
            <person name="Ghai R."/>
            <person name="Kavagutti S V."/>
        </authorList>
    </citation>
    <scope>NUCLEOTIDE SEQUENCE</scope>
</reference>
<dbReference type="PROSITE" id="PS00107">
    <property type="entry name" value="PROTEIN_KINASE_ATP"/>
    <property type="match status" value="1"/>
</dbReference>
<keyword evidence="5" id="KW-0472">Membrane</keyword>
<dbReference type="GO" id="GO:0004674">
    <property type="term" value="F:protein serine/threonine kinase activity"/>
    <property type="evidence" value="ECO:0007669"/>
    <property type="project" value="TreeGrafter"/>
</dbReference>
<protein>
    <submittedName>
        <fullName evidence="7">Unannotated protein</fullName>
    </submittedName>
</protein>
<keyword evidence="5" id="KW-1133">Transmembrane helix</keyword>
<dbReference type="EMBL" id="CAFBMX010000001">
    <property type="protein sequence ID" value="CAB4914298.1"/>
    <property type="molecule type" value="Genomic_DNA"/>
</dbReference>
<feature type="transmembrane region" description="Helical" evidence="5">
    <location>
        <begin position="492"/>
        <end position="512"/>
    </location>
</feature>
<dbReference type="InterPro" id="IPR017441">
    <property type="entry name" value="Protein_kinase_ATP_BS"/>
</dbReference>
<feature type="transmembrane region" description="Helical" evidence="5">
    <location>
        <begin position="410"/>
        <end position="428"/>
    </location>
</feature>
<evidence type="ECO:0000256" key="5">
    <source>
        <dbReference type="SAM" id="Phobius"/>
    </source>
</evidence>
<dbReference type="Gene3D" id="1.10.510.10">
    <property type="entry name" value="Transferase(Phosphotransferase) domain 1"/>
    <property type="match status" value="1"/>
</dbReference>
<dbReference type="InterPro" id="IPR000719">
    <property type="entry name" value="Prot_kinase_dom"/>
</dbReference>
<gene>
    <name evidence="7" type="ORF">UFOPK3674_00128</name>
</gene>
<dbReference type="SMART" id="SM00220">
    <property type="entry name" value="S_TKc"/>
    <property type="match status" value="1"/>
</dbReference>
<feature type="transmembrane region" description="Helical" evidence="5">
    <location>
        <begin position="320"/>
        <end position="340"/>
    </location>
</feature>